<feature type="compositionally biased region" description="Polar residues" evidence="8">
    <location>
        <begin position="45"/>
        <end position="56"/>
    </location>
</feature>
<dbReference type="Pfam" id="PF03734">
    <property type="entry name" value="YkuD"/>
    <property type="match status" value="1"/>
</dbReference>
<dbReference type="InterPro" id="IPR036366">
    <property type="entry name" value="PGBDSf"/>
</dbReference>
<dbReference type="RefSeq" id="WP_021698291.1">
    <property type="nucleotide sequence ID" value="NZ_BATC01000057.1"/>
</dbReference>
<dbReference type="Gene3D" id="1.10.101.10">
    <property type="entry name" value="PGBD-like superfamily/PGBD"/>
    <property type="match status" value="1"/>
</dbReference>
<dbReference type="InterPro" id="IPR005490">
    <property type="entry name" value="LD_TPept_cat_dom"/>
</dbReference>
<dbReference type="PROSITE" id="PS51257">
    <property type="entry name" value="PROKAR_LIPOPROTEIN"/>
    <property type="match status" value="1"/>
</dbReference>
<evidence type="ECO:0000256" key="3">
    <source>
        <dbReference type="ARBA" id="ARBA00022679"/>
    </source>
</evidence>
<keyword evidence="6 7" id="KW-0961">Cell wall biogenesis/degradation</keyword>
<gene>
    <name evidence="11" type="ORF">MBEBAB_2447</name>
</gene>
<dbReference type="Proteomes" id="UP000016569">
    <property type="component" value="Unassembled WGS sequence"/>
</dbReference>
<dbReference type="GO" id="GO:0071555">
    <property type="term" value="P:cell wall organization"/>
    <property type="evidence" value="ECO:0007669"/>
    <property type="project" value="UniProtKB-UniRule"/>
</dbReference>
<dbReference type="Pfam" id="PF01471">
    <property type="entry name" value="PG_binding_1"/>
    <property type="match status" value="1"/>
</dbReference>
<dbReference type="UniPathway" id="UPA00219"/>
<comment type="caution">
    <text evidence="11">The sequence shown here is derived from an EMBL/GenBank/DDBJ whole genome shotgun (WGS) entry which is preliminary data.</text>
</comment>
<dbReference type="OrthoDB" id="9787225at2"/>
<evidence type="ECO:0000256" key="6">
    <source>
        <dbReference type="ARBA" id="ARBA00023316"/>
    </source>
</evidence>
<keyword evidence="5 7" id="KW-0573">Peptidoglycan synthesis</keyword>
<dbReference type="InterPro" id="IPR002477">
    <property type="entry name" value="Peptidoglycan-bd-like"/>
</dbReference>
<dbReference type="InterPro" id="IPR036365">
    <property type="entry name" value="PGBD-like_sf"/>
</dbReference>
<keyword evidence="12" id="KW-1185">Reference proteome</keyword>
<dbReference type="SUPFAM" id="SSF141523">
    <property type="entry name" value="L,D-transpeptidase catalytic domain-like"/>
    <property type="match status" value="1"/>
</dbReference>
<dbReference type="Gene3D" id="2.40.440.10">
    <property type="entry name" value="L,D-transpeptidase catalytic domain-like"/>
    <property type="match status" value="1"/>
</dbReference>
<keyword evidence="4 7" id="KW-0133">Cell shape</keyword>
<dbReference type="PANTHER" id="PTHR30582:SF30">
    <property type="entry name" value="BLR4375 PROTEIN"/>
    <property type="match status" value="1"/>
</dbReference>
<organism evidence="11 12">
    <name type="scientific">Brevundimonas abyssalis TAR-001</name>
    <dbReference type="NCBI Taxonomy" id="1391729"/>
    <lineage>
        <taxon>Bacteria</taxon>
        <taxon>Pseudomonadati</taxon>
        <taxon>Pseudomonadota</taxon>
        <taxon>Alphaproteobacteria</taxon>
        <taxon>Caulobacterales</taxon>
        <taxon>Caulobacteraceae</taxon>
        <taxon>Brevundimonas</taxon>
    </lineage>
</organism>
<dbReference type="InterPro" id="IPR050979">
    <property type="entry name" value="LD-transpeptidase"/>
</dbReference>
<name>A0A8E0ND53_9CAUL</name>
<feature type="active site" description="Nucleophile" evidence="7">
    <location>
        <position position="350"/>
    </location>
</feature>
<feature type="domain" description="L,D-TPase catalytic" evidence="10">
    <location>
        <begin position="242"/>
        <end position="374"/>
    </location>
</feature>
<evidence type="ECO:0000256" key="5">
    <source>
        <dbReference type="ARBA" id="ARBA00022984"/>
    </source>
</evidence>
<evidence type="ECO:0000256" key="9">
    <source>
        <dbReference type="SAM" id="SignalP"/>
    </source>
</evidence>
<dbReference type="GO" id="GO:0018104">
    <property type="term" value="P:peptidoglycan-protein cross-linking"/>
    <property type="evidence" value="ECO:0007669"/>
    <property type="project" value="TreeGrafter"/>
</dbReference>
<accession>A0A8E0ND53</accession>
<keyword evidence="9" id="KW-0732">Signal</keyword>
<dbReference type="SUPFAM" id="SSF47090">
    <property type="entry name" value="PGBD-like"/>
    <property type="match status" value="1"/>
</dbReference>
<feature type="chain" id="PRO_5034409815" evidence="9">
    <location>
        <begin position="21"/>
        <end position="374"/>
    </location>
</feature>
<comment type="pathway">
    <text evidence="1 7">Cell wall biogenesis; peptidoglycan biosynthesis.</text>
</comment>
<protein>
    <submittedName>
        <fullName evidence="11">Protein erfK/srfK</fullName>
    </submittedName>
</protein>
<dbReference type="GO" id="GO:0005576">
    <property type="term" value="C:extracellular region"/>
    <property type="evidence" value="ECO:0007669"/>
    <property type="project" value="TreeGrafter"/>
</dbReference>
<evidence type="ECO:0000256" key="7">
    <source>
        <dbReference type="PROSITE-ProRule" id="PRU01373"/>
    </source>
</evidence>
<dbReference type="GO" id="GO:0008360">
    <property type="term" value="P:regulation of cell shape"/>
    <property type="evidence" value="ECO:0007669"/>
    <property type="project" value="UniProtKB-UniRule"/>
</dbReference>
<evidence type="ECO:0000259" key="10">
    <source>
        <dbReference type="PROSITE" id="PS52029"/>
    </source>
</evidence>
<evidence type="ECO:0000256" key="2">
    <source>
        <dbReference type="ARBA" id="ARBA00005992"/>
    </source>
</evidence>
<dbReference type="GO" id="GO:0071972">
    <property type="term" value="F:peptidoglycan L,D-transpeptidase activity"/>
    <property type="evidence" value="ECO:0007669"/>
    <property type="project" value="TreeGrafter"/>
</dbReference>
<keyword evidence="3" id="KW-0808">Transferase</keyword>
<dbReference type="AlphaFoldDB" id="A0A8E0ND53"/>
<evidence type="ECO:0000256" key="1">
    <source>
        <dbReference type="ARBA" id="ARBA00004752"/>
    </source>
</evidence>
<evidence type="ECO:0000256" key="8">
    <source>
        <dbReference type="SAM" id="MobiDB-lite"/>
    </source>
</evidence>
<dbReference type="CDD" id="cd16913">
    <property type="entry name" value="YkuD_like"/>
    <property type="match status" value="1"/>
</dbReference>
<dbReference type="EMBL" id="BATC01000057">
    <property type="protein sequence ID" value="GAD60197.1"/>
    <property type="molecule type" value="Genomic_DNA"/>
</dbReference>
<evidence type="ECO:0000256" key="4">
    <source>
        <dbReference type="ARBA" id="ARBA00022960"/>
    </source>
</evidence>
<dbReference type="PROSITE" id="PS52029">
    <property type="entry name" value="LD_TPASE"/>
    <property type="match status" value="1"/>
</dbReference>
<evidence type="ECO:0000313" key="11">
    <source>
        <dbReference type="EMBL" id="GAD60197.1"/>
    </source>
</evidence>
<comment type="similarity">
    <text evidence="2">Belongs to the YkuD family.</text>
</comment>
<reference evidence="12" key="1">
    <citation type="journal article" date="2013" name="Genome Announc.">
        <title>Draft Genome Sequence of the Dimorphic Prosthecate Bacterium Brevundimonas abyssalis TAR-001T.</title>
        <authorList>
            <person name="Tsubouchi T."/>
            <person name="Nishi S."/>
            <person name="Usui K."/>
            <person name="Shimane Y."/>
            <person name="Takaki Y."/>
            <person name="Maruyama T."/>
            <person name="Hatada Y."/>
        </authorList>
    </citation>
    <scope>NUCLEOTIDE SEQUENCE [LARGE SCALE GENOMIC DNA]</scope>
    <source>
        <strain evidence="12">TAR-001</strain>
    </source>
</reference>
<feature type="compositionally biased region" description="Basic and acidic residues" evidence="8">
    <location>
        <begin position="23"/>
        <end position="32"/>
    </location>
</feature>
<feature type="region of interest" description="Disordered" evidence="8">
    <location>
        <begin position="22"/>
        <end position="97"/>
    </location>
</feature>
<evidence type="ECO:0000313" key="12">
    <source>
        <dbReference type="Proteomes" id="UP000016569"/>
    </source>
</evidence>
<dbReference type="PANTHER" id="PTHR30582">
    <property type="entry name" value="L,D-TRANSPEPTIDASE"/>
    <property type="match status" value="1"/>
</dbReference>
<sequence length="374" mass="39033">MIIRPSRFALLAALPLLATAACGDREPERAETEAASPASDEASRLRQSIESATFTPPASDEGEAADGETSGDQGSDASTDRGGAVEGELPEDARPEPAMVRAQILLDRTRFSPGIIDGLGGENTRQAIAAFQEANDLEVTGELSAAVFEQLTSGDSNRVLTDYTITEEDAAGPFIGELPEDMEDLGDLETVGYADAREALAEKFHMSEALLDALNPGVDFGRAGQTIVVASTGPAELDGEVARIVVNKNESSVRAFDADGELLAFYPATIGSGETPSPSGTHTVRAVAPEPNYTYDPSRLSSASGGRAVVIPPGPNNPVGSVWIDLSRDTYGIHGTPDPAEIGKTASSGCVRLTNWDAEQLASGVEQGVVVEFV</sequence>
<feature type="signal peptide" evidence="9">
    <location>
        <begin position="1"/>
        <end position="20"/>
    </location>
</feature>
<dbReference type="GO" id="GO:0016740">
    <property type="term" value="F:transferase activity"/>
    <property type="evidence" value="ECO:0007669"/>
    <property type="project" value="UniProtKB-KW"/>
</dbReference>
<proteinExistence type="inferred from homology"/>
<dbReference type="InterPro" id="IPR038063">
    <property type="entry name" value="Transpep_catalytic_dom"/>
</dbReference>
<feature type="active site" description="Proton donor/acceptor" evidence="7">
    <location>
        <position position="334"/>
    </location>
</feature>